<name>A0A6S7KD45_PARCT</name>
<proteinExistence type="predicted"/>
<gene>
    <name evidence="2" type="ORF">PACLA_8A008651</name>
</gene>
<evidence type="ECO:0000256" key="1">
    <source>
        <dbReference type="SAM" id="MobiDB-lite"/>
    </source>
</evidence>
<keyword evidence="3" id="KW-1185">Reference proteome</keyword>
<dbReference type="InterPro" id="IPR009003">
    <property type="entry name" value="Peptidase_S1_PA"/>
</dbReference>
<organism evidence="2 3">
    <name type="scientific">Paramuricea clavata</name>
    <name type="common">Red gorgonian</name>
    <name type="synonym">Violescent sea-whip</name>
    <dbReference type="NCBI Taxonomy" id="317549"/>
    <lineage>
        <taxon>Eukaryota</taxon>
        <taxon>Metazoa</taxon>
        <taxon>Cnidaria</taxon>
        <taxon>Anthozoa</taxon>
        <taxon>Octocorallia</taxon>
        <taxon>Malacalcyonacea</taxon>
        <taxon>Plexauridae</taxon>
        <taxon>Paramuricea</taxon>
    </lineage>
</organism>
<feature type="compositionally biased region" description="Low complexity" evidence="1">
    <location>
        <begin position="7"/>
        <end position="21"/>
    </location>
</feature>
<feature type="compositionally biased region" description="Acidic residues" evidence="1">
    <location>
        <begin position="262"/>
        <end position="283"/>
    </location>
</feature>
<accession>A0A6S7KD45</accession>
<dbReference type="SUPFAM" id="SSF50494">
    <property type="entry name" value="Trypsin-like serine proteases"/>
    <property type="match status" value="1"/>
</dbReference>
<dbReference type="EMBL" id="CACRXK020032108">
    <property type="protein sequence ID" value="CAB4043325.1"/>
    <property type="molecule type" value="Genomic_DNA"/>
</dbReference>
<comment type="caution">
    <text evidence="2">The sequence shown here is derived from an EMBL/GenBank/DDBJ whole genome shotgun (WGS) entry which is preliminary data.</text>
</comment>
<evidence type="ECO:0000313" key="2">
    <source>
        <dbReference type="EMBL" id="CAB4043325.1"/>
    </source>
</evidence>
<feature type="compositionally biased region" description="Acidic residues" evidence="1">
    <location>
        <begin position="305"/>
        <end position="314"/>
    </location>
</feature>
<dbReference type="AlphaFoldDB" id="A0A6S7KD45"/>
<feature type="region of interest" description="Disordered" evidence="1">
    <location>
        <begin position="1"/>
        <end position="21"/>
    </location>
</feature>
<feature type="region of interest" description="Disordered" evidence="1">
    <location>
        <begin position="262"/>
        <end position="327"/>
    </location>
</feature>
<evidence type="ECO:0000313" key="3">
    <source>
        <dbReference type="Proteomes" id="UP001152795"/>
    </source>
</evidence>
<reference evidence="2" key="1">
    <citation type="submission" date="2020-04" db="EMBL/GenBank/DDBJ databases">
        <authorList>
            <person name="Alioto T."/>
            <person name="Alioto T."/>
            <person name="Gomez Garrido J."/>
        </authorList>
    </citation>
    <scope>NUCLEOTIDE SEQUENCE</scope>
    <source>
        <strain evidence="2">A484AB</strain>
    </source>
</reference>
<protein>
    <submittedName>
        <fullName evidence="2">Uncharacterized protein</fullName>
    </submittedName>
</protein>
<sequence>MKYLADSSGESSTSPVPSVLPSPGGGVLACISGNPVTDMAAKGTLTIFCYKNGHHYALTCFHVVCANDTIRFNSTFNINIKNIQEIHNSLPAYEFHAREERYWFTEREIESNNEPIAYEDDLSHYTPLGDFHNYRFDNECDILSVKVPRDTEINCEMADVTSQDWQSIWNELVDIFAEWNEGSGNPVIVEKIGFSSGLTNGHVVTLNYNNPDLLFKNAIAVKGPFFEGGDSGSPVFFRDKCNQKQVFAYGVCEVDELLSPEELETTSSDDDDSDDVCEIDDVLPPEQPELTSSTSRENVSPEQTSSDDNDSETTFDEKNENSAPNERGPYFICFRLNTALEKLEFDRACISDCGRN</sequence>
<dbReference type="Proteomes" id="UP001152795">
    <property type="component" value="Unassembled WGS sequence"/>
</dbReference>
<dbReference type="PROSITE" id="PS51257">
    <property type="entry name" value="PROKAR_LIPOPROTEIN"/>
    <property type="match status" value="1"/>
</dbReference>
<feature type="compositionally biased region" description="Polar residues" evidence="1">
    <location>
        <begin position="289"/>
        <end position="304"/>
    </location>
</feature>